<evidence type="ECO:0000313" key="2">
    <source>
        <dbReference type="Proteomes" id="UP000184330"/>
    </source>
</evidence>
<evidence type="ECO:0000313" key="1">
    <source>
        <dbReference type="EMBL" id="CZR59535.1"/>
    </source>
</evidence>
<keyword evidence="2" id="KW-1185">Reference proteome</keyword>
<dbReference type="EMBL" id="FJOG01000014">
    <property type="protein sequence ID" value="CZR59535.1"/>
    <property type="molecule type" value="Genomic_DNA"/>
</dbReference>
<protein>
    <submittedName>
        <fullName evidence="1">Uncharacterized protein</fullName>
    </submittedName>
</protein>
<dbReference type="AlphaFoldDB" id="A0A1L7X3D3"/>
<accession>A0A1L7X3D3</accession>
<name>A0A1L7X3D3_9HELO</name>
<dbReference type="Proteomes" id="UP000184330">
    <property type="component" value="Unassembled WGS sequence"/>
</dbReference>
<proteinExistence type="predicted"/>
<reference evidence="1 2" key="1">
    <citation type="submission" date="2016-03" db="EMBL/GenBank/DDBJ databases">
        <authorList>
            <person name="Ploux O."/>
        </authorList>
    </citation>
    <scope>NUCLEOTIDE SEQUENCE [LARGE SCALE GENOMIC DNA]</scope>
    <source>
        <strain evidence="1 2">UAMH 11012</strain>
    </source>
</reference>
<organism evidence="1 2">
    <name type="scientific">Phialocephala subalpina</name>
    <dbReference type="NCBI Taxonomy" id="576137"/>
    <lineage>
        <taxon>Eukaryota</taxon>
        <taxon>Fungi</taxon>
        <taxon>Dikarya</taxon>
        <taxon>Ascomycota</taxon>
        <taxon>Pezizomycotina</taxon>
        <taxon>Leotiomycetes</taxon>
        <taxon>Helotiales</taxon>
        <taxon>Mollisiaceae</taxon>
        <taxon>Phialocephala</taxon>
        <taxon>Phialocephala fortinii species complex</taxon>
    </lineage>
</organism>
<gene>
    <name evidence="1" type="ORF">PAC_09429</name>
</gene>
<dbReference type="OrthoDB" id="3538597at2759"/>
<sequence length="860" mass="98842">MGKDADRDREDRQTFRRLKIFFRGRASEWPVHHLKTFQKISVLGSMRYSTYCTDGDGSNLWRSETQARAQRLVDTVSRLTRNQSSEIQWRLDIEKIVYKRFELEIKCPSCKKRLWRSEIEAEPEISNEITRSLQKRRDDRAPCSCTAEEKLKNRGSLDLNHIFDYRADEFIVHGGEAHYDLRPRKPDRVYGLQQTKFFTQALQAITATIQDRVTEEAELDENFKAFQFTPFEERARPLIFPFLISEAKTERGDSFDACERQTAFPIWTLLRLQELLQARSEQGLTEQGGSLVWFLQIEERNGGFMDALQTLKRIAEINIHHITSQNILDLWTGRLDSRDGALQILLLVDYIFDWARDLYRHGIARLLKVLSKKASGEEPNDIVSISLDADFLSIDQGMVTLQDQMELDPPSNQGVAVWQHQMELDPPAQFAEILETSDLCEEKSEQWQKTDTVAGAFRDPSIIETCFEYVRFTNDVFQTLLAPFITSGIPEERLQQFTSAMEDAVAGHAVMIPDDVLSYLEEQWTGKRRLLDGVAPDSLARHAIMVYYVHFSKRWQPRQVIACIVFDQDVIKMIQKNAGHKRAVSTKGDTPPMEVISHDVTTIIQRLRGQSMRDTFLAAIESRSVFLDKRASGTPGFEAKPCSPFEIPALFQDLQIISSQDLRGSIEPLTRFSGIVEYQKVNSTDPASTFITPYKMYPPFGSPHSRPKSLLVYSNDIREATEFGGPEWCLFCLATNGNVPDIKDQFNLLTSLWQEDGFYTTNYFLSRVKKISHWRVYTAWDDVTEAISQWRGMLENIYTIKYLANLAEAKPLALSSSIKWSMAKRGGKKVYGLFGNGMKSWDIIKIKSEFVEGIFYSDSE</sequence>